<dbReference type="InterPro" id="IPR004574">
    <property type="entry name" value="Alkb"/>
</dbReference>
<keyword evidence="5" id="KW-0560">Oxidoreductase</keyword>
<dbReference type="Gene3D" id="2.60.120.590">
    <property type="entry name" value="Alpha-ketoglutarate-dependent dioxygenase AlkB-like"/>
    <property type="match status" value="1"/>
</dbReference>
<dbReference type="GO" id="GO:0035515">
    <property type="term" value="F:oxidative RNA demethylase activity"/>
    <property type="evidence" value="ECO:0007669"/>
    <property type="project" value="TreeGrafter"/>
</dbReference>
<accession>A0A6A4TPP8</accession>
<feature type="binding site" evidence="7">
    <location>
        <position position="95"/>
    </location>
    <ligand>
        <name>Fe cation</name>
        <dbReference type="ChEBI" id="CHEBI:24875"/>
        <note>catalytic</note>
    </ligand>
</feature>
<dbReference type="GO" id="GO:0005634">
    <property type="term" value="C:nucleus"/>
    <property type="evidence" value="ECO:0007669"/>
    <property type="project" value="TreeGrafter"/>
</dbReference>
<protein>
    <recommendedName>
        <fullName evidence="13">Fe2OG dioxygenase domain-containing protein</fullName>
    </recommendedName>
</protein>
<comment type="cofactor">
    <cofactor evidence="7">
        <name>Fe(2+)</name>
        <dbReference type="ChEBI" id="CHEBI:29033"/>
    </cofactor>
    <text evidence="7">Binds 1 Fe(2+) ion per subunit.</text>
</comment>
<dbReference type="PANTHER" id="PTHR16557">
    <property type="entry name" value="ALKYLATED DNA REPAIR PROTEIN ALKB-RELATED"/>
    <property type="match status" value="1"/>
</dbReference>
<evidence type="ECO:0000313" key="11">
    <source>
        <dbReference type="EMBL" id="KAF0044731.1"/>
    </source>
</evidence>
<feature type="domain" description="Fe2OG dioxygenase" evidence="10">
    <location>
        <begin position="77"/>
        <end position="183"/>
    </location>
</feature>
<evidence type="ECO:0000313" key="12">
    <source>
        <dbReference type="Proteomes" id="UP000438429"/>
    </source>
</evidence>
<proteinExistence type="predicted"/>
<dbReference type="GO" id="GO:0004842">
    <property type="term" value="F:ubiquitin-protein transferase activity"/>
    <property type="evidence" value="ECO:0007669"/>
    <property type="project" value="InterPro"/>
</dbReference>
<dbReference type="EMBL" id="VEVO01000003">
    <property type="protein sequence ID" value="KAF0044731.1"/>
    <property type="molecule type" value="Genomic_DNA"/>
</dbReference>
<feature type="binding site" evidence="7">
    <location>
        <position position="151"/>
    </location>
    <ligand>
        <name>Fe cation</name>
        <dbReference type="ChEBI" id="CHEBI:24875"/>
        <note>catalytic</note>
    </ligand>
</feature>
<dbReference type="PROSITE" id="PS51471">
    <property type="entry name" value="FE2OG_OXY"/>
    <property type="match status" value="1"/>
</dbReference>
<evidence type="ECO:0000259" key="10">
    <source>
        <dbReference type="PROSITE" id="PS51471"/>
    </source>
</evidence>
<dbReference type="GO" id="GO:0005737">
    <property type="term" value="C:cytoplasm"/>
    <property type="evidence" value="ECO:0007669"/>
    <property type="project" value="TreeGrafter"/>
</dbReference>
<organism evidence="11 12">
    <name type="scientific">Scophthalmus maximus</name>
    <name type="common">Turbot</name>
    <name type="synonym">Psetta maxima</name>
    <dbReference type="NCBI Taxonomy" id="52904"/>
    <lineage>
        <taxon>Eukaryota</taxon>
        <taxon>Metazoa</taxon>
        <taxon>Chordata</taxon>
        <taxon>Craniata</taxon>
        <taxon>Vertebrata</taxon>
        <taxon>Euteleostomi</taxon>
        <taxon>Actinopterygii</taxon>
        <taxon>Neopterygii</taxon>
        <taxon>Teleostei</taxon>
        <taxon>Neoteleostei</taxon>
        <taxon>Acanthomorphata</taxon>
        <taxon>Carangaria</taxon>
        <taxon>Pleuronectiformes</taxon>
        <taxon>Pleuronectoidei</taxon>
        <taxon>Scophthalmidae</taxon>
        <taxon>Scophthalmus</taxon>
    </lineage>
</organism>
<evidence type="ECO:0000256" key="7">
    <source>
        <dbReference type="PIRSR" id="PIRSR604574-2"/>
    </source>
</evidence>
<keyword evidence="6 7" id="KW-0408">Iron</keyword>
<dbReference type="AlphaFoldDB" id="A0A6A4TPP8"/>
<evidence type="ECO:0000256" key="8">
    <source>
        <dbReference type="PROSITE-ProRule" id="PRU00104"/>
    </source>
</evidence>
<dbReference type="InterPro" id="IPR027450">
    <property type="entry name" value="AlkB-like"/>
</dbReference>
<evidence type="ECO:0000256" key="6">
    <source>
        <dbReference type="ARBA" id="ARBA00023004"/>
    </source>
</evidence>
<keyword evidence="2 7" id="KW-0479">Metal-binding</keyword>
<dbReference type="GO" id="GO:0008198">
    <property type="term" value="F:ferrous iron binding"/>
    <property type="evidence" value="ECO:0007669"/>
    <property type="project" value="TreeGrafter"/>
</dbReference>
<feature type="binding site" evidence="7">
    <location>
        <position position="97"/>
    </location>
    <ligand>
        <name>Fe cation</name>
        <dbReference type="ChEBI" id="CHEBI:24875"/>
        <note>catalytic</note>
    </ligand>
</feature>
<dbReference type="InterPro" id="IPR035983">
    <property type="entry name" value="Hect_E3_ubiquitin_ligase"/>
</dbReference>
<sequence length="763" mass="85107">MAKMAASAAECGEDAFRKVFKFYKRRNPPPDFSDVVDFSTGAAGDKTYSANHYTPFPADLHRLSSQLTAACGFQGFNAEAGILNYYRSDSSLGIHVDESELDHSRPLLSFSFGQSAIFLLGGTCRQDPPTAMYMHSGDVMVMSGQSRLLYHAVPRIVPAPQGQTSLEVESCGLRDNTAMEQVPEQDWAVCSRLRMFRSEEAPARPARTVRHVKIRFGFIQNPRDTIYMARPGSEIRKIVVALSASEAEFTDILKREFPEVRDTPFHLCKVDRRRRIIPLNLTSICPSAIKACPEVGRSAIYIRPNNLPAWRALRQEQDEEFNQSLSIDQERAIEDRVDLINSVEEPVDGVELHCKFPDGRISNRRFYLSQPFQHLVAFVGTDEMASEVFTLQRAMSPTAIYSNCAGAIVDQGIDGPCTLDVVTILRGLRETLKLLPNRANQINALRGEEFDCAARAFSRSNFDPESKLDVVFVDDDGIGEGAVDEGGPTREFCRLLTRQLQTHSIFEGPLEKCTLALDSVALHNGIYRKVGQMLIVCLVQGGVSPNFFSERLYRQIATATTLEEAREAVSDASEELSLMGSLRSLKTLEERDELVTAVLGFYTEGRVHAPLQQFREGLSVFVALAAMEEHCDVLAPVFLADQKTLCASDVVALFVTRSFSLAGSNRKRAELKTIAYWRDWLLQVEVTTLCLQERDVHKLFKRQNPRKAAGPDSVYPSTLKQCADQLSPVFTDIFNTSLKNVMCFKVSTIIPVPIKPRTTGLND</sequence>
<dbReference type="GO" id="GO:0035516">
    <property type="term" value="F:broad specificity oxidative DNA demethylase activity"/>
    <property type="evidence" value="ECO:0007669"/>
    <property type="project" value="TreeGrafter"/>
</dbReference>
<evidence type="ECO:0000256" key="2">
    <source>
        <dbReference type="ARBA" id="ARBA00022723"/>
    </source>
</evidence>
<dbReference type="Pfam" id="PF13532">
    <property type="entry name" value="2OG-FeII_Oxy_2"/>
    <property type="match status" value="1"/>
</dbReference>
<reference evidence="11 12" key="1">
    <citation type="submission" date="2019-06" db="EMBL/GenBank/DDBJ databases">
        <title>Draft genomes of female and male turbot (Scophthalmus maximus).</title>
        <authorList>
            <person name="Xu H."/>
            <person name="Xu X.-W."/>
            <person name="Shao C."/>
            <person name="Chen S."/>
        </authorList>
    </citation>
    <scope>NUCLEOTIDE SEQUENCE [LARGE SCALE GENOMIC DNA]</scope>
    <source>
        <strain evidence="11">Ysfricsl-2016a</strain>
        <tissue evidence="11">Blood</tissue>
    </source>
</reference>
<comment type="caution">
    <text evidence="8">Lacks conserved residue(s) required for the propagation of feature annotation.</text>
</comment>
<keyword evidence="4" id="KW-0223">Dioxygenase</keyword>
<dbReference type="PROSITE" id="PS50237">
    <property type="entry name" value="HECT"/>
    <property type="match status" value="1"/>
</dbReference>
<dbReference type="GO" id="GO:0035513">
    <property type="term" value="P:oxidative RNA demethylation"/>
    <property type="evidence" value="ECO:0007669"/>
    <property type="project" value="TreeGrafter"/>
</dbReference>
<name>A0A6A4TPP8_SCOMX</name>
<evidence type="ECO:0008006" key="13">
    <source>
        <dbReference type="Google" id="ProtNLM"/>
    </source>
</evidence>
<dbReference type="SUPFAM" id="SSF56204">
    <property type="entry name" value="Hect, E3 ligase catalytic domain"/>
    <property type="match status" value="1"/>
</dbReference>
<gene>
    <name evidence="11" type="ORF">F2P81_003889</name>
</gene>
<dbReference type="Proteomes" id="UP000438429">
    <property type="component" value="Unassembled WGS sequence"/>
</dbReference>
<evidence type="ECO:0000256" key="3">
    <source>
        <dbReference type="ARBA" id="ARBA00022786"/>
    </source>
</evidence>
<dbReference type="SUPFAM" id="SSF51197">
    <property type="entry name" value="Clavaminate synthase-like"/>
    <property type="match status" value="1"/>
</dbReference>
<dbReference type="InterPro" id="IPR000569">
    <property type="entry name" value="HECT_dom"/>
</dbReference>
<dbReference type="InterPro" id="IPR037151">
    <property type="entry name" value="AlkB-like_sf"/>
</dbReference>
<dbReference type="InterPro" id="IPR005123">
    <property type="entry name" value="Oxoglu/Fe-dep_dioxygenase_dom"/>
</dbReference>
<evidence type="ECO:0000256" key="1">
    <source>
        <dbReference type="ARBA" id="ARBA00022679"/>
    </source>
</evidence>
<comment type="caution">
    <text evidence="11">The sequence shown here is derived from an EMBL/GenBank/DDBJ whole genome shotgun (WGS) entry which is preliminary data.</text>
</comment>
<dbReference type="Gene3D" id="3.90.1750.10">
    <property type="entry name" value="Hect, E3 ligase catalytic domains"/>
    <property type="match status" value="1"/>
</dbReference>
<feature type="domain" description="HECT" evidence="9">
    <location>
        <begin position="460"/>
        <end position="500"/>
    </location>
</feature>
<dbReference type="PANTHER" id="PTHR16557:SF2">
    <property type="entry name" value="NUCLEIC ACID DIOXYGENASE ALKBH1"/>
    <property type="match status" value="1"/>
</dbReference>
<evidence type="ECO:0000259" key="9">
    <source>
        <dbReference type="PROSITE" id="PS50237"/>
    </source>
</evidence>
<evidence type="ECO:0000256" key="5">
    <source>
        <dbReference type="ARBA" id="ARBA00023002"/>
    </source>
</evidence>
<keyword evidence="1" id="KW-0808">Transferase</keyword>
<evidence type="ECO:0000256" key="4">
    <source>
        <dbReference type="ARBA" id="ARBA00022964"/>
    </source>
</evidence>
<keyword evidence="3 8" id="KW-0833">Ubl conjugation pathway</keyword>